<proteinExistence type="predicted"/>
<name>A0A2M9BH47_9ACTN</name>
<dbReference type="EMBL" id="PGEZ01000001">
    <property type="protein sequence ID" value="PJJ57259.1"/>
    <property type="molecule type" value="Genomic_DNA"/>
</dbReference>
<dbReference type="RefSeq" id="WP_157805102.1">
    <property type="nucleotide sequence ID" value="NZ_PGEZ01000001.1"/>
</dbReference>
<dbReference type="PROSITE" id="PS51186">
    <property type="entry name" value="GNAT"/>
    <property type="match status" value="1"/>
</dbReference>
<comment type="caution">
    <text evidence="2">The sequence shown here is derived from an EMBL/GenBank/DDBJ whole genome shotgun (WGS) entry which is preliminary data.</text>
</comment>
<evidence type="ECO:0000313" key="3">
    <source>
        <dbReference type="Proteomes" id="UP000230842"/>
    </source>
</evidence>
<dbReference type="GO" id="GO:0016747">
    <property type="term" value="F:acyltransferase activity, transferring groups other than amino-acyl groups"/>
    <property type="evidence" value="ECO:0007669"/>
    <property type="project" value="InterPro"/>
</dbReference>
<gene>
    <name evidence="2" type="ORF">CLV56_1486</name>
</gene>
<accession>A0A2M9BH47</accession>
<evidence type="ECO:0000313" key="2">
    <source>
        <dbReference type="EMBL" id="PJJ57259.1"/>
    </source>
</evidence>
<dbReference type="OrthoDB" id="4095657at2"/>
<dbReference type="Proteomes" id="UP000230842">
    <property type="component" value="Unassembled WGS sequence"/>
</dbReference>
<keyword evidence="3" id="KW-1185">Reference proteome</keyword>
<protein>
    <submittedName>
        <fullName evidence="2">Acetyltransferase (GNAT) family protein</fullName>
    </submittedName>
</protein>
<dbReference type="SUPFAM" id="SSF55729">
    <property type="entry name" value="Acyl-CoA N-acyltransferases (Nat)"/>
    <property type="match status" value="1"/>
</dbReference>
<dbReference type="InterPro" id="IPR016181">
    <property type="entry name" value="Acyl_CoA_acyltransferase"/>
</dbReference>
<dbReference type="AlphaFoldDB" id="A0A2M9BH47"/>
<reference evidence="2 3" key="1">
    <citation type="submission" date="2017-11" db="EMBL/GenBank/DDBJ databases">
        <title>Genomic Encyclopedia of Archaeal and Bacterial Type Strains, Phase II (KMG-II): From Individual Species to Whole Genera.</title>
        <authorList>
            <person name="Goeker M."/>
        </authorList>
    </citation>
    <scope>NUCLEOTIDE SEQUENCE [LARGE SCALE GENOMIC DNA]</scope>
    <source>
        <strain evidence="2 3">DSM 27763</strain>
    </source>
</reference>
<sequence length="165" mass="18505">MIPAAAYRLDAASIVALRDDLARWQQREGIEQWQVGEVGADEVRDQIAAGQWSVLRDDGQIQATIRLMESDPFFWDDLVPGTATDALYVHGLMVRRAQAGRGLGEVLLDWAARRAADDGRAFLRLDARVSNPRLIAYYARLGFVERGARAMPEPWGEAMRLERPV</sequence>
<keyword evidence="2" id="KW-0808">Transferase</keyword>
<dbReference type="InterPro" id="IPR000182">
    <property type="entry name" value="GNAT_dom"/>
</dbReference>
<dbReference type="Pfam" id="PF00583">
    <property type="entry name" value="Acetyltransf_1"/>
    <property type="match status" value="1"/>
</dbReference>
<organism evidence="2 3">
    <name type="scientific">Mumia flava</name>
    <dbReference type="NCBI Taxonomy" id="1348852"/>
    <lineage>
        <taxon>Bacteria</taxon>
        <taxon>Bacillati</taxon>
        <taxon>Actinomycetota</taxon>
        <taxon>Actinomycetes</taxon>
        <taxon>Propionibacteriales</taxon>
        <taxon>Nocardioidaceae</taxon>
        <taxon>Mumia</taxon>
    </lineage>
</organism>
<feature type="domain" description="N-acetyltransferase" evidence="1">
    <location>
        <begin position="1"/>
        <end position="165"/>
    </location>
</feature>
<evidence type="ECO:0000259" key="1">
    <source>
        <dbReference type="PROSITE" id="PS51186"/>
    </source>
</evidence>
<dbReference type="CDD" id="cd04301">
    <property type="entry name" value="NAT_SF"/>
    <property type="match status" value="1"/>
</dbReference>
<dbReference type="Gene3D" id="3.40.630.30">
    <property type="match status" value="1"/>
</dbReference>